<feature type="compositionally biased region" description="Low complexity" evidence="7">
    <location>
        <begin position="1"/>
        <end position="17"/>
    </location>
</feature>
<dbReference type="Pfam" id="PF03279">
    <property type="entry name" value="Lip_A_acyltrans"/>
    <property type="match status" value="1"/>
</dbReference>
<dbReference type="GO" id="GO:0009247">
    <property type="term" value="P:glycolipid biosynthetic process"/>
    <property type="evidence" value="ECO:0007669"/>
    <property type="project" value="UniProtKB-ARBA"/>
</dbReference>
<dbReference type="GO" id="GO:0005886">
    <property type="term" value="C:plasma membrane"/>
    <property type="evidence" value="ECO:0007669"/>
    <property type="project" value="UniProtKB-SubCell"/>
</dbReference>
<dbReference type="AlphaFoldDB" id="A0A193GGQ6"/>
<dbReference type="OrthoDB" id="9808633at2"/>
<evidence type="ECO:0000256" key="5">
    <source>
        <dbReference type="ARBA" id="ARBA00023136"/>
    </source>
</evidence>
<organism evidence="8 9">
    <name type="scientific">Bordetella flabilis</name>
    <dbReference type="NCBI Taxonomy" id="463014"/>
    <lineage>
        <taxon>Bacteria</taxon>
        <taxon>Pseudomonadati</taxon>
        <taxon>Pseudomonadota</taxon>
        <taxon>Betaproteobacteria</taxon>
        <taxon>Burkholderiales</taxon>
        <taxon>Alcaligenaceae</taxon>
        <taxon>Bordetella</taxon>
    </lineage>
</organism>
<keyword evidence="9" id="KW-1185">Reference proteome</keyword>
<name>A0A193GGQ6_9BORD</name>
<evidence type="ECO:0000313" key="8">
    <source>
        <dbReference type="EMBL" id="ANN78479.1"/>
    </source>
</evidence>
<keyword evidence="3" id="KW-0997">Cell inner membrane</keyword>
<gene>
    <name evidence="8" type="ORF">BAU07_16415</name>
</gene>
<evidence type="ECO:0000256" key="6">
    <source>
        <dbReference type="ARBA" id="ARBA00023315"/>
    </source>
</evidence>
<dbReference type="CDD" id="cd07984">
    <property type="entry name" value="LPLAT_LABLAT-like"/>
    <property type="match status" value="1"/>
</dbReference>
<reference evidence="8 9" key="1">
    <citation type="submission" date="2016-06" db="EMBL/GenBank/DDBJ databases">
        <title>Complete genome sequences of Bordetella bronchialis and Bordetella flabilis.</title>
        <authorList>
            <person name="LiPuma J.J."/>
            <person name="Spilker T."/>
        </authorList>
    </citation>
    <scope>NUCLEOTIDE SEQUENCE [LARGE SCALE GENOMIC DNA]</scope>
    <source>
        <strain evidence="8 9">AU10664</strain>
    </source>
</reference>
<feature type="region of interest" description="Disordered" evidence="7">
    <location>
        <begin position="1"/>
        <end position="22"/>
    </location>
</feature>
<sequence>MTPRTPAPTTRRGAPQRSGRHWARERERGAPLLMRLTAWAARRCGRRALRPVVAAIVFYFYCFSPSARRSIAQYQQRLRLAGAAAALPARRPVYGQFLAFAEAILDKLDVWQGRLTGRDVVMQDPDGLHAQMHTGRGQILVGSHLGNLEICRALVERGGQLTLNVLVHTRHAQAFNRLLADAGASRLRLIQVTELDAAVMLQLHERIERGEWLAIAGDRIPVRGDRVVDVDFLGAPAPFPQGPWLLAALLKCPVNLLFCTKIGHRYRITLERLAERIELKRGEREAGVRAWAQRYADRLARECRDAPQQWFNFYPFWSPHA</sequence>
<dbReference type="KEGG" id="bfz:BAU07_16415"/>
<evidence type="ECO:0000256" key="3">
    <source>
        <dbReference type="ARBA" id="ARBA00022519"/>
    </source>
</evidence>
<comment type="subcellular location">
    <subcellularLocation>
        <location evidence="1">Cell inner membrane</location>
    </subcellularLocation>
</comment>
<dbReference type="PIRSF" id="PIRSF028561">
    <property type="entry name" value="Ac_Trasf"/>
    <property type="match status" value="1"/>
</dbReference>
<keyword evidence="4 8" id="KW-0808">Transferase</keyword>
<evidence type="ECO:0000256" key="7">
    <source>
        <dbReference type="SAM" id="MobiDB-lite"/>
    </source>
</evidence>
<evidence type="ECO:0000256" key="1">
    <source>
        <dbReference type="ARBA" id="ARBA00004533"/>
    </source>
</evidence>
<dbReference type="PANTHER" id="PTHR30606">
    <property type="entry name" value="LIPID A BIOSYNTHESIS LAUROYL ACYLTRANSFERASE"/>
    <property type="match status" value="1"/>
</dbReference>
<keyword evidence="2" id="KW-1003">Cell membrane</keyword>
<keyword evidence="6" id="KW-0012">Acyltransferase</keyword>
<dbReference type="InterPro" id="IPR004960">
    <property type="entry name" value="LipA_acyltrans"/>
</dbReference>
<protein>
    <submittedName>
        <fullName evidence="8">Glycosyl transferase</fullName>
    </submittedName>
</protein>
<proteinExistence type="predicted"/>
<keyword evidence="5" id="KW-0472">Membrane</keyword>
<accession>A0A193GGQ6</accession>
<dbReference type="EMBL" id="CP016172">
    <property type="protein sequence ID" value="ANN78479.1"/>
    <property type="molecule type" value="Genomic_DNA"/>
</dbReference>
<dbReference type="PANTHER" id="PTHR30606:SF9">
    <property type="entry name" value="LIPID A BIOSYNTHESIS LAUROYLTRANSFERASE"/>
    <property type="match status" value="1"/>
</dbReference>
<evidence type="ECO:0000256" key="2">
    <source>
        <dbReference type="ARBA" id="ARBA00022475"/>
    </source>
</evidence>
<evidence type="ECO:0000313" key="9">
    <source>
        <dbReference type="Proteomes" id="UP000091926"/>
    </source>
</evidence>
<dbReference type="Proteomes" id="UP000091926">
    <property type="component" value="Chromosome"/>
</dbReference>
<dbReference type="GO" id="GO:0016746">
    <property type="term" value="F:acyltransferase activity"/>
    <property type="evidence" value="ECO:0007669"/>
    <property type="project" value="UniProtKB-KW"/>
</dbReference>
<dbReference type="STRING" id="463014.BAU07_16415"/>
<evidence type="ECO:0000256" key="4">
    <source>
        <dbReference type="ARBA" id="ARBA00022679"/>
    </source>
</evidence>
<dbReference type="InterPro" id="IPR014548">
    <property type="entry name" value="Ac_Trasf"/>
</dbReference>
<dbReference type="RefSeq" id="WP_066659617.1">
    <property type="nucleotide sequence ID" value="NZ_CBCSCL010000030.1"/>
</dbReference>